<feature type="non-terminal residue" evidence="2">
    <location>
        <position position="118"/>
    </location>
</feature>
<evidence type="ECO:0000313" key="2">
    <source>
        <dbReference type="EMBL" id="GBN42663.1"/>
    </source>
</evidence>
<dbReference type="OrthoDB" id="6435103at2759"/>
<organism evidence="2 3">
    <name type="scientific">Araneus ventricosus</name>
    <name type="common">Orbweaver spider</name>
    <name type="synonym">Epeira ventricosa</name>
    <dbReference type="NCBI Taxonomy" id="182803"/>
    <lineage>
        <taxon>Eukaryota</taxon>
        <taxon>Metazoa</taxon>
        <taxon>Ecdysozoa</taxon>
        <taxon>Arthropoda</taxon>
        <taxon>Chelicerata</taxon>
        <taxon>Arachnida</taxon>
        <taxon>Araneae</taxon>
        <taxon>Araneomorphae</taxon>
        <taxon>Entelegynae</taxon>
        <taxon>Araneoidea</taxon>
        <taxon>Araneidae</taxon>
        <taxon>Araneus</taxon>
    </lineage>
</organism>
<gene>
    <name evidence="2" type="ORF">AVEN_149217_1</name>
</gene>
<dbReference type="Proteomes" id="UP000499080">
    <property type="component" value="Unassembled WGS sequence"/>
</dbReference>
<keyword evidence="3" id="KW-1185">Reference proteome</keyword>
<sequence>MRTYCYKVFTNATSQIVTLTVIPLLPQSVDEERLGINRTFFKAFREHLSFHIVVTGTDVESDRPKGVAKLYVRVNMPPSPGSCRLSRNSGVATVTIFRMDFDGWSDPEGEELRDFSIY</sequence>
<proteinExistence type="predicted"/>
<evidence type="ECO:0000313" key="3">
    <source>
        <dbReference type="Proteomes" id="UP000499080"/>
    </source>
</evidence>
<feature type="domain" description="PKD/REJ-like" evidence="1">
    <location>
        <begin position="27"/>
        <end position="108"/>
    </location>
</feature>
<protein>
    <recommendedName>
        <fullName evidence="1">PKD/REJ-like domain-containing protein</fullName>
    </recommendedName>
</protein>
<comment type="caution">
    <text evidence="2">The sequence shown here is derived from an EMBL/GenBank/DDBJ whole genome shotgun (WGS) entry which is preliminary data.</text>
</comment>
<reference evidence="2 3" key="1">
    <citation type="journal article" date="2019" name="Sci. Rep.">
        <title>Orb-weaving spider Araneus ventricosus genome elucidates the spidroin gene catalogue.</title>
        <authorList>
            <person name="Kono N."/>
            <person name="Nakamura H."/>
            <person name="Ohtoshi R."/>
            <person name="Moran D.A.P."/>
            <person name="Shinohara A."/>
            <person name="Yoshida Y."/>
            <person name="Fujiwara M."/>
            <person name="Mori M."/>
            <person name="Tomita M."/>
            <person name="Arakawa K."/>
        </authorList>
    </citation>
    <scope>NUCLEOTIDE SEQUENCE [LARGE SCALE GENOMIC DNA]</scope>
</reference>
<dbReference type="InterPro" id="IPR002859">
    <property type="entry name" value="PKD/REJ-like"/>
</dbReference>
<dbReference type="Pfam" id="PF02010">
    <property type="entry name" value="REJ"/>
    <property type="match status" value="1"/>
</dbReference>
<dbReference type="AlphaFoldDB" id="A0A4Y2NUV5"/>
<evidence type="ECO:0000259" key="1">
    <source>
        <dbReference type="Pfam" id="PF02010"/>
    </source>
</evidence>
<dbReference type="EMBL" id="BGPR01129659">
    <property type="protein sequence ID" value="GBN42663.1"/>
    <property type="molecule type" value="Genomic_DNA"/>
</dbReference>
<accession>A0A4Y2NUV5</accession>
<name>A0A4Y2NUV5_ARAVE</name>